<organism evidence="3 4">
    <name type="scientific">Thermoflavifilum thermophilum</name>
    <dbReference type="NCBI Taxonomy" id="1393122"/>
    <lineage>
        <taxon>Bacteria</taxon>
        <taxon>Pseudomonadati</taxon>
        <taxon>Bacteroidota</taxon>
        <taxon>Chitinophagia</taxon>
        <taxon>Chitinophagales</taxon>
        <taxon>Chitinophagaceae</taxon>
        <taxon>Thermoflavifilum</taxon>
    </lineage>
</organism>
<accession>A0A1I7NAQ3</accession>
<dbReference type="SUPFAM" id="SSF51735">
    <property type="entry name" value="NAD(P)-binding Rossmann-fold domains"/>
    <property type="match status" value="1"/>
</dbReference>
<evidence type="ECO:0000256" key="2">
    <source>
        <dbReference type="ARBA" id="ARBA00023002"/>
    </source>
</evidence>
<comment type="similarity">
    <text evidence="1">Belongs to the short-chain dehydrogenases/reductases (SDR) family.</text>
</comment>
<dbReference type="GO" id="GO:0016491">
    <property type="term" value="F:oxidoreductase activity"/>
    <property type="evidence" value="ECO:0007669"/>
    <property type="project" value="UniProtKB-KW"/>
</dbReference>
<dbReference type="EMBL" id="FPCJ01000001">
    <property type="protein sequence ID" value="SFV31729.1"/>
    <property type="molecule type" value="Genomic_DNA"/>
</dbReference>
<protein>
    <submittedName>
        <fullName evidence="3">NAD(P)-dependent dehydrogenase, short-chain alcohol dehydrogenase family</fullName>
    </submittedName>
</protein>
<evidence type="ECO:0000256" key="1">
    <source>
        <dbReference type="ARBA" id="ARBA00006484"/>
    </source>
</evidence>
<dbReference type="OrthoDB" id="597510at2"/>
<reference evidence="4" key="1">
    <citation type="submission" date="2016-10" db="EMBL/GenBank/DDBJ databases">
        <authorList>
            <person name="Varghese N."/>
            <person name="Submissions S."/>
        </authorList>
    </citation>
    <scope>NUCLEOTIDE SEQUENCE [LARGE SCALE GENOMIC DNA]</scope>
    <source>
        <strain evidence="4">DSM 14807</strain>
    </source>
</reference>
<dbReference type="PANTHER" id="PTHR24320">
    <property type="entry name" value="RETINOL DEHYDROGENASE"/>
    <property type="match status" value="1"/>
</dbReference>
<dbReference type="RefSeq" id="WP_092458850.1">
    <property type="nucleotide sequence ID" value="NZ_FPCJ01000001.1"/>
</dbReference>
<evidence type="ECO:0000313" key="3">
    <source>
        <dbReference type="EMBL" id="SFV31729.1"/>
    </source>
</evidence>
<dbReference type="STRING" id="1393122.SAMN05660895_1160"/>
<name>A0A1I7NAQ3_9BACT</name>
<dbReference type="PANTHER" id="PTHR24320:SF274">
    <property type="entry name" value="CHAIN DEHYDROGENASE, PUTATIVE (AFU_ORTHOLOGUE AFUA_4G00440)-RELATED"/>
    <property type="match status" value="1"/>
</dbReference>
<dbReference type="Proteomes" id="UP000199537">
    <property type="component" value="Unassembled WGS sequence"/>
</dbReference>
<keyword evidence="4" id="KW-1185">Reference proteome</keyword>
<dbReference type="AlphaFoldDB" id="A0A1I7NAQ3"/>
<dbReference type="InterPro" id="IPR036291">
    <property type="entry name" value="NAD(P)-bd_dom_sf"/>
</dbReference>
<proteinExistence type="inferred from homology"/>
<keyword evidence="2" id="KW-0560">Oxidoreductase</keyword>
<evidence type="ECO:0000313" key="4">
    <source>
        <dbReference type="Proteomes" id="UP000199537"/>
    </source>
</evidence>
<gene>
    <name evidence="3" type="ORF">SAMN05660895_1160</name>
</gene>
<dbReference type="Gene3D" id="3.40.50.720">
    <property type="entry name" value="NAD(P)-binding Rossmann-like Domain"/>
    <property type="match status" value="1"/>
</dbReference>
<sequence>MKHGKTIWITGSSDGLGMLAARELVQAGHRVVLHARNPERARRAMQQVPGAVDVLVGDLTQPEEVKRLAEAANQIGRFDVVIHNAWVYRASSRDLFMVNVLAPYMLTSLMLKPERLIYLSSDMHWQGKAQLNLDPDRVSYADSKLYVLMLCLAVARLWPDVLANAVNPGWVPTKMGGAHAPDDLEKGHQTQVWLAVSNESEARVSGKYFFHQQPQPFHPEASNEKLQDHLLKQCQKLSGVVFPKNTPANREHYY</sequence>
<dbReference type="InterPro" id="IPR002347">
    <property type="entry name" value="SDR_fam"/>
</dbReference>
<dbReference type="PRINTS" id="PR00081">
    <property type="entry name" value="GDHRDH"/>
</dbReference>
<dbReference type="Pfam" id="PF00106">
    <property type="entry name" value="adh_short"/>
    <property type="match status" value="1"/>
</dbReference>